<feature type="coiled-coil region" evidence="2">
    <location>
        <begin position="65"/>
        <end position="103"/>
    </location>
</feature>
<evidence type="ECO:0000313" key="4">
    <source>
        <dbReference type="RefSeq" id="XP_014468813.1"/>
    </source>
</evidence>
<organism evidence="3 4">
    <name type="scientific">Dinoponera quadriceps</name>
    <name type="common">South American ant</name>
    <dbReference type="NCBI Taxonomy" id="609295"/>
    <lineage>
        <taxon>Eukaryota</taxon>
        <taxon>Metazoa</taxon>
        <taxon>Ecdysozoa</taxon>
        <taxon>Arthropoda</taxon>
        <taxon>Hexapoda</taxon>
        <taxon>Insecta</taxon>
        <taxon>Pterygota</taxon>
        <taxon>Neoptera</taxon>
        <taxon>Endopterygota</taxon>
        <taxon>Hymenoptera</taxon>
        <taxon>Apocrita</taxon>
        <taxon>Aculeata</taxon>
        <taxon>Formicoidea</taxon>
        <taxon>Formicidae</taxon>
        <taxon>Ponerinae</taxon>
        <taxon>Ponerini</taxon>
        <taxon>Dinoponera</taxon>
    </lineage>
</organism>
<dbReference type="GeneID" id="106741384"/>
<name>A0A6P3WRS0_DINQU</name>
<comment type="similarity">
    <text evidence="1">Belongs to the UPF0449 family.</text>
</comment>
<dbReference type="RefSeq" id="XP_014468813.1">
    <property type="nucleotide sequence ID" value="XM_014613327.1"/>
</dbReference>
<dbReference type="PANTHER" id="PTHR34766:SF1">
    <property type="entry name" value="UPF0449 PROTEIN C19ORF25"/>
    <property type="match status" value="1"/>
</dbReference>
<proteinExistence type="inferred from homology"/>
<dbReference type="Pfam" id="PF15136">
    <property type="entry name" value="UPF0449"/>
    <property type="match status" value="1"/>
</dbReference>
<dbReference type="InterPro" id="IPR028227">
    <property type="entry name" value="UPF0449"/>
</dbReference>
<evidence type="ECO:0000256" key="2">
    <source>
        <dbReference type="SAM" id="Coils"/>
    </source>
</evidence>
<sequence>MFSNKKNSLPPRPLLPSQEHMLEDLNNAVVDDVAFKIINDLRIKESYGLSSTNNSDDIYKKVKTYLNTKQQLKQLEYTLRKEEQQLQTNNEEIRRLADDIRKQAEAALITYE</sequence>
<dbReference type="OrthoDB" id="6129359at2759"/>
<accession>A0A6P3WRS0</accession>
<dbReference type="KEGG" id="dqu:106741384"/>
<evidence type="ECO:0000313" key="3">
    <source>
        <dbReference type="Proteomes" id="UP000515204"/>
    </source>
</evidence>
<keyword evidence="2" id="KW-0175">Coiled coil</keyword>
<protein>
    <submittedName>
        <fullName evidence="4">Uncharacterized protein LOC106741384</fullName>
    </submittedName>
</protein>
<dbReference type="AlphaFoldDB" id="A0A6P3WRS0"/>
<dbReference type="Proteomes" id="UP000515204">
    <property type="component" value="Unplaced"/>
</dbReference>
<keyword evidence="3" id="KW-1185">Reference proteome</keyword>
<gene>
    <name evidence="4" type="primary">LOC106741384</name>
</gene>
<dbReference type="PANTHER" id="PTHR34766">
    <property type="entry name" value="UPF0449 PROTEIN C19ORF25"/>
    <property type="match status" value="1"/>
</dbReference>
<evidence type="ECO:0000256" key="1">
    <source>
        <dbReference type="ARBA" id="ARBA00006137"/>
    </source>
</evidence>
<reference evidence="4" key="1">
    <citation type="submission" date="2025-08" db="UniProtKB">
        <authorList>
            <consortium name="RefSeq"/>
        </authorList>
    </citation>
    <scope>IDENTIFICATION</scope>
</reference>